<name>A0A9Q3HZ22_9BASI</name>
<dbReference type="EMBL" id="AVOT02029407">
    <property type="protein sequence ID" value="MBW0522233.1"/>
    <property type="molecule type" value="Genomic_DNA"/>
</dbReference>
<protein>
    <submittedName>
        <fullName evidence="1">Uncharacterized protein</fullName>
    </submittedName>
</protein>
<proteinExistence type="predicted"/>
<sequence>MHFFNSEGSVHTVLGTPCLAENNIKLESFHKYGEILSYQEPDRRILCIPLCKPQAIGWQTGPPREIALCIMAKLVINTPRKKLQNAKQENTMIKLTQRTQELCISPNHDEFNPKLGNIKWTENLKQQPEYPSSSNESPKMIYKTITNNSKPARSWWMEIRKSM</sequence>
<gene>
    <name evidence="1" type="ORF">O181_061948</name>
</gene>
<reference evidence="1" key="1">
    <citation type="submission" date="2021-03" db="EMBL/GenBank/DDBJ databases">
        <title>Draft genome sequence of rust myrtle Austropuccinia psidii MF-1, a brazilian biotype.</title>
        <authorList>
            <person name="Quecine M.C."/>
            <person name="Pachon D.M.R."/>
            <person name="Bonatelli M.L."/>
            <person name="Correr F.H."/>
            <person name="Franceschini L.M."/>
            <person name="Leite T.F."/>
            <person name="Margarido G.R.A."/>
            <person name="Almeida C.A."/>
            <person name="Ferrarezi J.A."/>
            <person name="Labate C.A."/>
        </authorList>
    </citation>
    <scope>NUCLEOTIDE SEQUENCE</scope>
    <source>
        <strain evidence="1">MF-1</strain>
    </source>
</reference>
<accession>A0A9Q3HZ22</accession>
<comment type="caution">
    <text evidence="1">The sequence shown here is derived from an EMBL/GenBank/DDBJ whole genome shotgun (WGS) entry which is preliminary data.</text>
</comment>
<keyword evidence="2" id="KW-1185">Reference proteome</keyword>
<evidence type="ECO:0000313" key="2">
    <source>
        <dbReference type="Proteomes" id="UP000765509"/>
    </source>
</evidence>
<dbReference type="Proteomes" id="UP000765509">
    <property type="component" value="Unassembled WGS sequence"/>
</dbReference>
<dbReference type="AlphaFoldDB" id="A0A9Q3HZ22"/>
<evidence type="ECO:0000313" key="1">
    <source>
        <dbReference type="EMBL" id="MBW0522233.1"/>
    </source>
</evidence>
<organism evidence="1 2">
    <name type="scientific">Austropuccinia psidii MF-1</name>
    <dbReference type="NCBI Taxonomy" id="1389203"/>
    <lineage>
        <taxon>Eukaryota</taxon>
        <taxon>Fungi</taxon>
        <taxon>Dikarya</taxon>
        <taxon>Basidiomycota</taxon>
        <taxon>Pucciniomycotina</taxon>
        <taxon>Pucciniomycetes</taxon>
        <taxon>Pucciniales</taxon>
        <taxon>Sphaerophragmiaceae</taxon>
        <taxon>Austropuccinia</taxon>
    </lineage>
</organism>